<evidence type="ECO:0000259" key="12">
    <source>
        <dbReference type="Pfam" id="PF06418"/>
    </source>
</evidence>
<proteinExistence type="inferred from homology"/>
<dbReference type="CDD" id="cd01746">
    <property type="entry name" value="GATase1_CTP_Synthase"/>
    <property type="match status" value="1"/>
</dbReference>
<dbReference type="GO" id="GO:0019856">
    <property type="term" value="P:pyrimidine nucleobase biosynthetic process"/>
    <property type="evidence" value="ECO:0007669"/>
    <property type="project" value="TreeGrafter"/>
</dbReference>
<dbReference type="PANTHER" id="PTHR11550">
    <property type="entry name" value="CTP SYNTHASE"/>
    <property type="match status" value="1"/>
</dbReference>
<keyword evidence="4 9" id="KW-0547">Nucleotide-binding</keyword>
<evidence type="ECO:0000259" key="11">
    <source>
        <dbReference type="Pfam" id="PF00117"/>
    </source>
</evidence>
<dbReference type="EMBL" id="JAOPGA020000581">
    <property type="protein sequence ID" value="KAL0479632.1"/>
    <property type="molecule type" value="Genomic_DNA"/>
</dbReference>
<evidence type="ECO:0000256" key="7">
    <source>
        <dbReference type="ARBA" id="ARBA00022975"/>
    </source>
</evidence>
<dbReference type="PANTHER" id="PTHR11550:SF0">
    <property type="entry name" value="CTP SYNTHASE-RELATED"/>
    <property type="match status" value="1"/>
</dbReference>
<dbReference type="InterPro" id="IPR017926">
    <property type="entry name" value="GATASE"/>
</dbReference>
<dbReference type="NCBIfam" id="NF003792">
    <property type="entry name" value="PRK05380.1"/>
    <property type="match status" value="1"/>
</dbReference>
<dbReference type="GO" id="GO:0005524">
    <property type="term" value="F:ATP binding"/>
    <property type="evidence" value="ECO:0007669"/>
    <property type="project" value="UniProtKB-KW"/>
</dbReference>
<dbReference type="FunFam" id="3.40.50.300:FF:000207">
    <property type="entry name" value="CTP synthase"/>
    <property type="match status" value="1"/>
</dbReference>
<dbReference type="Proteomes" id="UP001431209">
    <property type="component" value="Unassembled WGS sequence"/>
</dbReference>
<reference evidence="14 15" key="1">
    <citation type="submission" date="2024-03" db="EMBL/GenBank/DDBJ databases">
        <title>The Acrasis kona genome and developmental transcriptomes reveal deep origins of eukaryotic multicellular pathways.</title>
        <authorList>
            <person name="Sheikh S."/>
            <person name="Fu C.-J."/>
            <person name="Brown M.W."/>
            <person name="Baldauf S.L."/>
        </authorList>
    </citation>
    <scope>NUCLEOTIDE SEQUENCE [LARGE SCALE GENOMIC DNA]</scope>
    <source>
        <strain evidence="14 15">ATCC MYA-3509</strain>
    </source>
</reference>
<organism evidence="14 15">
    <name type="scientific">Acrasis kona</name>
    <dbReference type="NCBI Taxonomy" id="1008807"/>
    <lineage>
        <taxon>Eukaryota</taxon>
        <taxon>Discoba</taxon>
        <taxon>Heterolobosea</taxon>
        <taxon>Tetramitia</taxon>
        <taxon>Eutetramitia</taxon>
        <taxon>Acrasidae</taxon>
        <taxon>Acrasis</taxon>
    </lineage>
</organism>
<feature type="compositionally biased region" description="Low complexity" evidence="10">
    <location>
        <begin position="374"/>
        <end position="388"/>
    </location>
</feature>
<protein>
    <recommendedName>
        <fullName evidence="9">CTP synthase</fullName>
        <ecNumber evidence="9">6.3.4.2</ecNumber>
    </recommendedName>
    <alternativeName>
        <fullName evidence="9">UTP--ammonia ligase</fullName>
    </alternativeName>
</protein>
<keyword evidence="6 9" id="KW-0315">Glutamine amidotransferase</keyword>
<dbReference type="Pfam" id="PF06418">
    <property type="entry name" value="CTP_synth_N"/>
    <property type="match status" value="1"/>
</dbReference>
<comment type="pathway">
    <text evidence="1 9">Pyrimidine metabolism; CTP biosynthesis via de novo pathway; CTP from UDP: step 2/2.</text>
</comment>
<evidence type="ECO:0000313" key="15">
    <source>
        <dbReference type="Proteomes" id="UP001431209"/>
    </source>
</evidence>
<dbReference type="Gene3D" id="3.40.50.300">
    <property type="entry name" value="P-loop containing nucleotide triphosphate hydrolases"/>
    <property type="match status" value="1"/>
</dbReference>
<gene>
    <name evidence="14" type="ORF">AKO1_001070</name>
    <name evidence="13" type="ORF">AKO1_015051</name>
</gene>
<comment type="similarity">
    <text evidence="2 9">Belongs to the CTP synthase family.</text>
</comment>
<evidence type="ECO:0000256" key="5">
    <source>
        <dbReference type="ARBA" id="ARBA00022840"/>
    </source>
</evidence>
<accession>A0AAW2ZE42</accession>
<name>A0AAW2ZE42_9EUKA</name>
<dbReference type="InterPro" id="IPR029062">
    <property type="entry name" value="Class_I_gatase-like"/>
</dbReference>
<dbReference type="InterPro" id="IPR027417">
    <property type="entry name" value="P-loop_NTPase"/>
</dbReference>
<evidence type="ECO:0000256" key="8">
    <source>
        <dbReference type="ARBA" id="ARBA00047781"/>
    </source>
</evidence>
<feature type="region of interest" description="Disordered" evidence="10">
    <location>
        <begin position="372"/>
        <end position="398"/>
    </location>
</feature>
<keyword evidence="15" id="KW-1185">Reference proteome</keyword>
<dbReference type="GO" id="GO:0042802">
    <property type="term" value="F:identical protein binding"/>
    <property type="evidence" value="ECO:0007669"/>
    <property type="project" value="TreeGrafter"/>
</dbReference>
<feature type="domain" description="CTP synthase N-terminal" evidence="12">
    <location>
        <begin position="3"/>
        <end position="278"/>
    </location>
</feature>
<dbReference type="AlphaFoldDB" id="A0AAW2ZE42"/>
<evidence type="ECO:0000256" key="3">
    <source>
        <dbReference type="ARBA" id="ARBA00022598"/>
    </source>
</evidence>
<comment type="catalytic activity">
    <reaction evidence="8 9">
        <text>UTP + L-glutamine + ATP + H2O = CTP + L-glutamate + ADP + phosphate + 2 H(+)</text>
        <dbReference type="Rhea" id="RHEA:26426"/>
        <dbReference type="ChEBI" id="CHEBI:15377"/>
        <dbReference type="ChEBI" id="CHEBI:15378"/>
        <dbReference type="ChEBI" id="CHEBI:29985"/>
        <dbReference type="ChEBI" id="CHEBI:30616"/>
        <dbReference type="ChEBI" id="CHEBI:37563"/>
        <dbReference type="ChEBI" id="CHEBI:43474"/>
        <dbReference type="ChEBI" id="CHEBI:46398"/>
        <dbReference type="ChEBI" id="CHEBI:58359"/>
        <dbReference type="ChEBI" id="CHEBI:456216"/>
        <dbReference type="EC" id="6.3.4.2"/>
    </reaction>
</comment>
<comment type="function">
    <text evidence="9">Catalyzes the ATP-dependent amination of UTP to CTP with either L-glutamine or ammonia as the source of nitrogen.</text>
</comment>
<dbReference type="InterPro" id="IPR017456">
    <property type="entry name" value="CTP_synthase_N"/>
</dbReference>
<evidence type="ECO:0000313" key="13">
    <source>
        <dbReference type="EMBL" id="KAL0479632.1"/>
    </source>
</evidence>
<dbReference type="SUPFAM" id="SSF52317">
    <property type="entry name" value="Class I glutamine amidotransferase-like"/>
    <property type="match status" value="1"/>
</dbReference>
<evidence type="ECO:0000256" key="6">
    <source>
        <dbReference type="ARBA" id="ARBA00022962"/>
    </source>
</evidence>
<dbReference type="FunFam" id="3.40.50.880:FF:000069">
    <property type="entry name" value="CTP synthase"/>
    <property type="match status" value="1"/>
</dbReference>
<keyword evidence="7 9" id="KW-0665">Pyrimidine biosynthesis</keyword>
<dbReference type="Pfam" id="PF00117">
    <property type="entry name" value="GATase"/>
    <property type="match status" value="1"/>
</dbReference>
<evidence type="ECO:0000256" key="10">
    <source>
        <dbReference type="SAM" id="MobiDB-lite"/>
    </source>
</evidence>
<evidence type="ECO:0000256" key="2">
    <source>
        <dbReference type="ARBA" id="ARBA00007533"/>
    </source>
</evidence>
<evidence type="ECO:0000256" key="1">
    <source>
        <dbReference type="ARBA" id="ARBA00005171"/>
    </source>
</evidence>
<dbReference type="PROSITE" id="PS51273">
    <property type="entry name" value="GATASE_TYPE_1"/>
    <property type="match status" value="1"/>
</dbReference>
<dbReference type="CDD" id="cd03113">
    <property type="entry name" value="CTPS_N"/>
    <property type="match status" value="1"/>
</dbReference>
<evidence type="ECO:0000256" key="4">
    <source>
        <dbReference type="ARBA" id="ARBA00022741"/>
    </source>
</evidence>
<evidence type="ECO:0000313" key="14">
    <source>
        <dbReference type="EMBL" id="KAL0487253.1"/>
    </source>
</evidence>
<dbReference type="GO" id="GO:0003883">
    <property type="term" value="F:CTP synthase activity"/>
    <property type="evidence" value="ECO:0007669"/>
    <property type="project" value="UniProtKB-UniRule"/>
</dbReference>
<keyword evidence="3 9" id="KW-0436">Ligase</keyword>
<dbReference type="EC" id="6.3.4.2" evidence="9"/>
<sequence length="613" mass="68587">MVKYVLVTGGVLSGLGKGIIASSIGRIMKEMGLIVTAIKIDPYINIDAGTMSPFEHGEVYVLDDGGEVDLDLGNYERFMDITLERDNNLTTGKVYKSVIDKERKGEYLGKTVQVVPHICDEIQDWIERVAKRVPHNFDSEIDAKEVDVCVIELGGTVGDIESMPFIEAMRQFQFRAGRDNFCEIMVSLVPVVSVVGEQKTKPTQQCVSTIRALGLSPDVIVCRSENPLSDSTKLKLSNFCHVPPQNVIGLHNVSNIYTVPLLLSQQNVHGIILEKLRLADRVPRPLEGSLLTKWKRVSDRHNAIYTTNQYSEIRIAVVGKYTDMSDSYFSVSKSLLHASLSVGAKLKIVWVEATDLEDPESVLFDAENIKKFSSDSPSPASTPNATSPLQDQQEKHARGWHSVKNAHGILVPGGFGSRGLTGKILAAKYARENNVPYLGICLGMQVSVIEFARNVLGWNDANSEEFNPKAEKQVVVFMPEIDKGNMGGTMRLGRRTTIFKNMDCKIAKLYGNKNRVDERHRHRYEVNPQLIEHFEKHGFEFVGQDETGLRQEVIEIKNHVYYVAVQYHPEFTSRPTKPSPPFVGLMLAAAKMNAEHYMMQRARSMDNLFSNDV</sequence>
<dbReference type="SUPFAM" id="SSF52540">
    <property type="entry name" value="P-loop containing nucleoside triphosphate hydrolases"/>
    <property type="match status" value="1"/>
</dbReference>
<dbReference type="Gene3D" id="3.40.50.880">
    <property type="match status" value="1"/>
</dbReference>
<dbReference type="InterPro" id="IPR004468">
    <property type="entry name" value="CTP_synthase"/>
</dbReference>
<comment type="caution">
    <text evidence="14">The sequence shown here is derived from an EMBL/GenBank/DDBJ whole genome shotgun (WGS) entry which is preliminary data.</text>
</comment>
<dbReference type="GO" id="GO:0005737">
    <property type="term" value="C:cytoplasm"/>
    <property type="evidence" value="ECO:0007669"/>
    <property type="project" value="TreeGrafter"/>
</dbReference>
<dbReference type="GO" id="GO:0097268">
    <property type="term" value="C:cytoophidium"/>
    <property type="evidence" value="ECO:0007669"/>
    <property type="project" value="TreeGrafter"/>
</dbReference>
<dbReference type="GO" id="GO:0044210">
    <property type="term" value="P:'de novo' CTP biosynthetic process"/>
    <property type="evidence" value="ECO:0007669"/>
    <property type="project" value="UniProtKB-UniRule"/>
</dbReference>
<dbReference type="EMBL" id="JAOPGA020001328">
    <property type="protein sequence ID" value="KAL0487253.1"/>
    <property type="molecule type" value="Genomic_DNA"/>
</dbReference>
<evidence type="ECO:0000256" key="9">
    <source>
        <dbReference type="RuleBase" id="RU810713"/>
    </source>
</evidence>
<feature type="domain" description="Glutamine amidotransferase" evidence="11">
    <location>
        <begin position="325"/>
        <end position="584"/>
    </location>
</feature>
<dbReference type="InterPro" id="IPR033828">
    <property type="entry name" value="GATase1_CTP_Synthase"/>
</dbReference>
<keyword evidence="5 9" id="KW-0067">ATP-binding</keyword>
<dbReference type="NCBIfam" id="TIGR00337">
    <property type="entry name" value="PyrG"/>
    <property type="match status" value="1"/>
</dbReference>